<dbReference type="AlphaFoldDB" id="A0A1Y2JLQ0"/>
<evidence type="ECO:0000313" key="2">
    <source>
        <dbReference type="EMBL" id="OSJ31332.1"/>
    </source>
</evidence>
<gene>
    <name evidence="2" type="ORF">BSZ19_22180</name>
</gene>
<sequence>MTQVQTMAPMSVVGQKQQWAPSCIGVRFAPDSRHDTRSIDLRLRAISERGKTCQRMLRQMLLVHAWAGLTLRRRARKSLTQQNTTDLDRSEDLDWTMDGADPWDFC</sequence>
<dbReference type="Proteomes" id="UP000193335">
    <property type="component" value="Unassembled WGS sequence"/>
</dbReference>
<evidence type="ECO:0000256" key="1">
    <source>
        <dbReference type="SAM" id="MobiDB-lite"/>
    </source>
</evidence>
<evidence type="ECO:0000313" key="3">
    <source>
        <dbReference type="Proteomes" id="UP000193335"/>
    </source>
</evidence>
<reference evidence="2 3" key="1">
    <citation type="submission" date="2017-03" db="EMBL/GenBank/DDBJ databases">
        <title>Whole genome sequences of fourteen strains of Bradyrhizobium canariense and one strain of Bradyrhizobium japonicum isolated from Lupinus (Papilionoideae: Genisteae) species in Algeria.</title>
        <authorList>
            <person name="Crovadore J."/>
            <person name="Chekireb D."/>
            <person name="Brachmann A."/>
            <person name="Chablais R."/>
            <person name="Cochard B."/>
            <person name="Lefort F."/>
        </authorList>
    </citation>
    <scope>NUCLEOTIDE SEQUENCE [LARGE SCALE GENOMIC DNA]</scope>
    <source>
        <strain evidence="2 3">UBMA197</strain>
    </source>
</reference>
<proteinExistence type="predicted"/>
<organism evidence="2 3">
    <name type="scientific">Bradyrhizobium japonicum</name>
    <dbReference type="NCBI Taxonomy" id="375"/>
    <lineage>
        <taxon>Bacteria</taxon>
        <taxon>Pseudomonadati</taxon>
        <taxon>Pseudomonadota</taxon>
        <taxon>Alphaproteobacteria</taxon>
        <taxon>Hyphomicrobiales</taxon>
        <taxon>Nitrobacteraceae</taxon>
        <taxon>Bradyrhizobium</taxon>
    </lineage>
</organism>
<comment type="caution">
    <text evidence="2">The sequence shown here is derived from an EMBL/GenBank/DDBJ whole genome shotgun (WGS) entry which is preliminary data.</text>
</comment>
<dbReference type="EMBL" id="NAFL01000256">
    <property type="protein sequence ID" value="OSJ31332.1"/>
    <property type="molecule type" value="Genomic_DNA"/>
</dbReference>
<feature type="region of interest" description="Disordered" evidence="1">
    <location>
        <begin position="77"/>
        <end position="106"/>
    </location>
</feature>
<name>A0A1Y2JLQ0_BRAJP</name>
<accession>A0A1Y2JLQ0</accession>
<protein>
    <submittedName>
        <fullName evidence="2">Uncharacterized protein</fullName>
    </submittedName>
</protein>